<name>A0A8S1RV70_9CILI</name>
<evidence type="ECO:0000313" key="2">
    <source>
        <dbReference type="Proteomes" id="UP000692954"/>
    </source>
</evidence>
<dbReference type="AlphaFoldDB" id="A0A8S1RV70"/>
<reference evidence="1" key="1">
    <citation type="submission" date="2021-01" db="EMBL/GenBank/DDBJ databases">
        <authorList>
            <consortium name="Genoscope - CEA"/>
            <person name="William W."/>
        </authorList>
    </citation>
    <scope>NUCLEOTIDE SEQUENCE</scope>
</reference>
<dbReference type="EMBL" id="CAJJDN010000283">
    <property type="protein sequence ID" value="CAD8130374.1"/>
    <property type="molecule type" value="Genomic_DNA"/>
</dbReference>
<evidence type="ECO:0000313" key="1">
    <source>
        <dbReference type="EMBL" id="CAD8130374.1"/>
    </source>
</evidence>
<proteinExistence type="predicted"/>
<organism evidence="1 2">
    <name type="scientific">Paramecium sonneborni</name>
    <dbReference type="NCBI Taxonomy" id="65129"/>
    <lineage>
        <taxon>Eukaryota</taxon>
        <taxon>Sar</taxon>
        <taxon>Alveolata</taxon>
        <taxon>Ciliophora</taxon>
        <taxon>Intramacronucleata</taxon>
        <taxon>Oligohymenophorea</taxon>
        <taxon>Peniculida</taxon>
        <taxon>Parameciidae</taxon>
        <taxon>Paramecium</taxon>
    </lineage>
</organism>
<accession>A0A8S1RV70</accession>
<dbReference type="Proteomes" id="UP000692954">
    <property type="component" value="Unassembled WGS sequence"/>
</dbReference>
<keyword evidence="2" id="KW-1185">Reference proteome</keyword>
<gene>
    <name evidence="1" type="ORF">PSON_ATCC_30995.1.T2830003</name>
</gene>
<sequence length="103" mass="12446">MADSIFNFIQNKIVNDSQSSYLLRIIVKFTQLFSKNISHFHFNFFNFGHVLDLFCVYMIKQNQEEGNDEPFFGIQYRLRKINQNSYKDIIQIYLQLLYAYLLK</sequence>
<comment type="caution">
    <text evidence="1">The sequence shown here is derived from an EMBL/GenBank/DDBJ whole genome shotgun (WGS) entry which is preliminary data.</text>
</comment>
<protein>
    <submittedName>
        <fullName evidence="1">Uncharacterized protein</fullName>
    </submittedName>
</protein>